<name>A0AAE1SZJ2_9SOLA</name>
<keyword evidence="4 8" id="KW-0547">Nucleotide-binding</keyword>
<feature type="binding site" evidence="8">
    <location>
        <position position="308"/>
    </location>
    <ligand>
        <name>ATP</name>
        <dbReference type="ChEBI" id="CHEBI:30616"/>
    </ligand>
</feature>
<keyword evidence="5" id="KW-0418">Kinase</keyword>
<dbReference type="EMBL" id="JAVYJV010000001">
    <property type="protein sequence ID" value="KAK4380428.1"/>
    <property type="molecule type" value="Genomic_DNA"/>
</dbReference>
<organism evidence="10 11">
    <name type="scientific">Anisodus tanguticus</name>
    <dbReference type="NCBI Taxonomy" id="243964"/>
    <lineage>
        <taxon>Eukaryota</taxon>
        <taxon>Viridiplantae</taxon>
        <taxon>Streptophyta</taxon>
        <taxon>Embryophyta</taxon>
        <taxon>Tracheophyta</taxon>
        <taxon>Spermatophyta</taxon>
        <taxon>Magnoliopsida</taxon>
        <taxon>eudicotyledons</taxon>
        <taxon>Gunneridae</taxon>
        <taxon>Pentapetalae</taxon>
        <taxon>asterids</taxon>
        <taxon>lamiids</taxon>
        <taxon>Solanales</taxon>
        <taxon>Solanaceae</taxon>
        <taxon>Solanoideae</taxon>
        <taxon>Hyoscyameae</taxon>
        <taxon>Anisodus</taxon>
    </lineage>
</organism>
<sequence length="365" mass="40455">MAPSLAELQTYTPDHITFDCGFSETEVLLNGQKLDAGVSRVSSESNGDADQSPKIHACLFSITAGPYILLRTSESTYSGRTTFVGYTVREFIMNVNGPALNVTFRPSVNISDSYAFVNKIEIISVAPNLYIRPDVLLPLVGQPTKLYYGNYTALETMHRVNIGGPSISADEDDTDMFRPWADETGYLISGDLSTTVHARTDIKYSSSVPAYIAPREVYATARVMQCKSPVNLTSSFPLDPGFCYLVRLHFFKITSSDLPPYVIQVYINSRMAEERAYNFSDVNLLGKGGFGKVYKGSIDGGATAVAIKRGSPTSNQGLREFQTEITMLSKLRHRHLVSLIGYCMDDNEMILVYDYLHHGTLRDHL</sequence>
<keyword evidence="11" id="KW-1185">Reference proteome</keyword>
<dbReference type="SUPFAM" id="SSF56112">
    <property type="entry name" value="Protein kinase-like (PK-like)"/>
    <property type="match status" value="1"/>
</dbReference>
<dbReference type="Pfam" id="PF07714">
    <property type="entry name" value="PK_Tyr_Ser-Thr"/>
    <property type="match status" value="1"/>
</dbReference>
<dbReference type="Gene3D" id="3.30.200.20">
    <property type="entry name" value="Phosphorylase Kinase, domain 1"/>
    <property type="match status" value="1"/>
</dbReference>
<evidence type="ECO:0000256" key="5">
    <source>
        <dbReference type="ARBA" id="ARBA00022777"/>
    </source>
</evidence>
<dbReference type="Pfam" id="PF12819">
    <property type="entry name" value="Malectin_like"/>
    <property type="match status" value="1"/>
</dbReference>
<dbReference type="InterPro" id="IPR024788">
    <property type="entry name" value="Malectin-like_Carb-bd_dom"/>
</dbReference>
<comment type="caution">
    <text evidence="10">The sequence shown here is derived from an EMBL/GenBank/DDBJ whole genome shotgun (WGS) entry which is preliminary data.</text>
</comment>
<dbReference type="InterPro" id="IPR045272">
    <property type="entry name" value="ANXUR1/2-like"/>
</dbReference>
<dbReference type="InterPro" id="IPR011009">
    <property type="entry name" value="Kinase-like_dom_sf"/>
</dbReference>
<dbReference type="GO" id="GO:0016020">
    <property type="term" value="C:membrane"/>
    <property type="evidence" value="ECO:0007669"/>
    <property type="project" value="UniProtKB-SubCell"/>
</dbReference>
<keyword evidence="2" id="KW-0723">Serine/threonine-protein kinase</keyword>
<dbReference type="AlphaFoldDB" id="A0AAE1SZJ2"/>
<dbReference type="PANTHER" id="PTHR34590:SF15">
    <property type="entry name" value="PROTEIN KINASE DOMAIN-CONTAINING PROTEIN"/>
    <property type="match status" value="1"/>
</dbReference>
<evidence type="ECO:0000313" key="11">
    <source>
        <dbReference type="Proteomes" id="UP001291623"/>
    </source>
</evidence>
<evidence type="ECO:0000256" key="4">
    <source>
        <dbReference type="ARBA" id="ARBA00022741"/>
    </source>
</evidence>
<gene>
    <name evidence="10" type="ORF">RND71_002290</name>
</gene>
<dbReference type="PROSITE" id="PS50011">
    <property type="entry name" value="PROTEIN_KINASE_DOM"/>
    <property type="match status" value="1"/>
</dbReference>
<evidence type="ECO:0000256" key="6">
    <source>
        <dbReference type="ARBA" id="ARBA00022840"/>
    </source>
</evidence>
<keyword evidence="3" id="KW-0808">Transferase</keyword>
<dbReference type="GO" id="GO:0004714">
    <property type="term" value="F:transmembrane receptor protein tyrosine kinase activity"/>
    <property type="evidence" value="ECO:0007669"/>
    <property type="project" value="InterPro"/>
</dbReference>
<dbReference type="InterPro" id="IPR017441">
    <property type="entry name" value="Protein_kinase_ATP_BS"/>
</dbReference>
<evidence type="ECO:0000256" key="1">
    <source>
        <dbReference type="ARBA" id="ARBA00004479"/>
    </source>
</evidence>
<dbReference type="InterPro" id="IPR000719">
    <property type="entry name" value="Prot_kinase_dom"/>
</dbReference>
<dbReference type="FunFam" id="3.30.200.20:FF:000039">
    <property type="entry name" value="receptor-like protein kinase FERONIA"/>
    <property type="match status" value="1"/>
</dbReference>
<comment type="subcellular location">
    <subcellularLocation>
        <location evidence="1">Membrane</location>
        <topology evidence="1">Single-pass type I membrane protein</topology>
    </subcellularLocation>
</comment>
<dbReference type="InterPro" id="IPR001245">
    <property type="entry name" value="Ser-Thr/Tyr_kinase_cat_dom"/>
</dbReference>
<evidence type="ECO:0000256" key="7">
    <source>
        <dbReference type="ARBA" id="ARBA00023180"/>
    </source>
</evidence>
<evidence type="ECO:0000256" key="2">
    <source>
        <dbReference type="ARBA" id="ARBA00022527"/>
    </source>
</evidence>
<evidence type="ECO:0000256" key="8">
    <source>
        <dbReference type="PROSITE-ProRule" id="PRU10141"/>
    </source>
</evidence>
<evidence type="ECO:0000256" key="3">
    <source>
        <dbReference type="ARBA" id="ARBA00022679"/>
    </source>
</evidence>
<reference evidence="10" key="1">
    <citation type="submission" date="2023-12" db="EMBL/GenBank/DDBJ databases">
        <title>Genome assembly of Anisodus tanguticus.</title>
        <authorList>
            <person name="Wang Y.-J."/>
        </authorList>
    </citation>
    <scope>NUCLEOTIDE SEQUENCE</scope>
    <source>
        <strain evidence="10">KB-2021</strain>
        <tissue evidence="10">Leaf</tissue>
    </source>
</reference>
<evidence type="ECO:0000259" key="9">
    <source>
        <dbReference type="PROSITE" id="PS50011"/>
    </source>
</evidence>
<evidence type="ECO:0000313" key="10">
    <source>
        <dbReference type="EMBL" id="KAK4380428.1"/>
    </source>
</evidence>
<keyword evidence="7" id="KW-0325">Glycoprotein</keyword>
<feature type="domain" description="Protein kinase" evidence="9">
    <location>
        <begin position="279"/>
        <end position="365"/>
    </location>
</feature>
<dbReference type="PANTHER" id="PTHR34590">
    <property type="entry name" value="OS03G0124300 PROTEIN-RELATED"/>
    <property type="match status" value="1"/>
</dbReference>
<accession>A0AAE1SZJ2</accession>
<proteinExistence type="predicted"/>
<dbReference type="Proteomes" id="UP001291623">
    <property type="component" value="Unassembled WGS sequence"/>
</dbReference>
<dbReference type="PROSITE" id="PS00107">
    <property type="entry name" value="PROTEIN_KINASE_ATP"/>
    <property type="match status" value="1"/>
</dbReference>
<protein>
    <recommendedName>
        <fullName evidence="9">Protein kinase domain-containing protein</fullName>
    </recommendedName>
</protein>
<keyword evidence="6 8" id="KW-0067">ATP-binding</keyword>
<dbReference type="GO" id="GO:0004674">
    <property type="term" value="F:protein serine/threonine kinase activity"/>
    <property type="evidence" value="ECO:0007669"/>
    <property type="project" value="UniProtKB-KW"/>
</dbReference>
<dbReference type="GO" id="GO:0005524">
    <property type="term" value="F:ATP binding"/>
    <property type="evidence" value="ECO:0007669"/>
    <property type="project" value="UniProtKB-UniRule"/>
</dbReference>